<evidence type="ECO:0000259" key="9">
    <source>
        <dbReference type="Pfam" id="PF00082"/>
    </source>
</evidence>
<feature type="domain" description="Peptidase S8/S53" evidence="9">
    <location>
        <begin position="231"/>
        <end position="454"/>
    </location>
</feature>
<keyword evidence="11" id="KW-1185">Reference proteome</keyword>
<dbReference type="PANTHER" id="PTHR43806:SF11">
    <property type="entry name" value="CEREVISIN-RELATED"/>
    <property type="match status" value="1"/>
</dbReference>
<dbReference type="PROSITE" id="PS00138">
    <property type="entry name" value="SUBTILASE_SER"/>
    <property type="match status" value="1"/>
</dbReference>
<feature type="compositionally biased region" description="Basic and acidic residues" evidence="7">
    <location>
        <begin position="1380"/>
        <end position="1444"/>
    </location>
</feature>
<evidence type="ECO:0000313" key="11">
    <source>
        <dbReference type="Proteomes" id="UP001527925"/>
    </source>
</evidence>
<feature type="compositionally biased region" description="Low complexity" evidence="7">
    <location>
        <begin position="1022"/>
        <end position="1041"/>
    </location>
</feature>
<sequence>MLLPPPSSLLPLALLALLAPRAAAAAVARRNHPPSSGDGDGDGDIDPARYLGPDDYGADDFPYDAAPPPPAFNWAAAADWMQADAADAAPPPPPPPPRAASPEPTALADRFVVSLNPAASDAEVEAHLRAVTDALAAALPPELQGGARNISAALARAAVAHRGVLGSFRLPGFRAYHGHFPDWLVQIIKASPLQQQAPWHLARLNVGARRATAALASNSPDLTYSFQHNPGAGVDVYILDTGIRTSHAEFDGRAVFGATFSDDGPDDGQGHGTHVAAIVAGSTFGVAKAARVVAVKVMDNSGKGAASQTIAGLEWIVHAAASNRTSIINYSVAGAKSAALTAAFESAVSQGIAVVAAAGNSNGDACNSSPQESRSVLVVGATDINDAPLGVSNFGRCVSLYAPGVQIVSASNVSDTASQLRTGSSQAAPHVAGQLAVLAAANPDALPANLYAAVIAGSIRGAVVSPQPDTPNILLSNGIPYRPASSARQPARAAAIAYADQAMAAHSQDTPSAPRIQNIAAVMHDDIKITDRFGSSISAAAAAGLAVASKARIAAADDSSSSSTAAADATDRYIVSLIDSISQEDIDSHYDAIANALKGNLTALGGVPAALARLIPSSDVLAKYKGIAGKFISGALKGYHGHFPDWLVQIVKSSPLVKYVEQDKVVALKGIEIVNSTRVGLILAANVSTAIQIDPPSWGLDRITHRGSGFEGRYVYPTTAGSGVDIYILDTGINTAHPDFGGRASFGASFSSEGDNDDNGHGTHVAGTTASTTYGVAKFANVVAVKVLGKDGSGLMSAVMSGIDWVVSKAKSSGRPSVVNLSLGGTGTSQAMNQLVAAAVGQGVVFSVAAGNSAVDACGNSPQDSPVVLTVGAATPTDTRASFSNFGSCVGIFAPGTNITSTSRTGATQIMSGTSQAAPHVAGQMAVILSLQPTLLPSQVIAAIKNTGTGSALSALKENDPNLLLYNGLDTTPLSGTAAGGRGDDFSIVSDRGLPRAAAGFSTTPAVISQNSSARKTKTDRPAAPTPTTTDTPTGSPAPSDAPTSPKTKYAPSNPRDIGVRFRRQSRIAQQTTTRTSWLAESLLPLHSGSIPTRLVARSAPRDFTALPLAEDGDGGTTAATSNSTAAGESITGTTTTTTEGSNTTTDATTTTDTQPRTWTIDDTNSLRRLIVAGVGRHQVVEAMGPHVRASDVLFVYRRLVGERGKLWARHVTVAEMEFMLEYIARRRRAWLEQRAAQQQLEQQQQQVEKKVKKEKKMKHEESPIRNSSFVAMSAAAVAYVGTPPERMHALTPADLARQKVARPYTATSGDPHSYTSLLRPDDGCVVLPSDPDGLPIDFDELGLRLGRTARSLFNAYRRYLSTGRIHTLPASSIPKNRRKLGDEPRKYRTEQGKAVAEQRKAGAEQRKAGAEQRKAGAEQRKAGAEQRKAGAEQRKAEIGLPEKRKLTASDVSVADLFKDRLGPDDRPE</sequence>
<feature type="active site" description="Charge relay system" evidence="5">
    <location>
        <position position="240"/>
    </location>
</feature>
<dbReference type="SUPFAM" id="SSF54897">
    <property type="entry name" value="Protease propeptides/inhibitors"/>
    <property type="match status" value="1"/>
</dbReference>
<protein>
    <recommendedName>
        <fullName evidence="9">Peptidase S8/S53 domain-containing protein</fullName>
    </recommendedName>
</protein>
<dbReference type="InterPro" id="IPR023828">
    <property type="entry name" value="Peptidase_S8_Ser-AS"/>
</dbReference>
<dbReference type="InterPro" id="IPR037045">
    <property type="entry name" value="S8pro/Inhibitor_I9_sf"/>
</dbReference>
<dbReference type="InterPro" id="IPR034193">
    <property type="entry name" value="PCSK9_ProteinaseK-like"/>
</dbReference>
<dbReference type="CDD" id="cd04077">
    <property type="entry name" value="Peptidases_S8_PCSK9_ProteinaseK_like"/>
    <property type="match status" value="2"/>
</dbReference>
<dbReference type="PROSITE" id="PS00136">
    <property type="entry name" value="SUBTILASE_ASP"/>
    <property type="match status" value="2"/>
</dbReference>
<organism evidence="10 11">
    <name type="scientific">Polyrhizophydium stewartii</name>
    <dbReference type="NCBI Taxonomy" id="2732419"/>
    <lineage>
        <taxon>Eukaryota</taxon>
        <taxon>Fungi</taxon>
        <taxon>Fungi incertae sedis</taxon>
        <taxon>Chytridiomycota</taxon>
        <taxon>Chytridiomycota incertae sedis</taxon>
        <taxon>Chytridiomycetes</taxon>
        <taxon>Rhizophydiales</taxon>
        <taxon>Rhizophydiales incertae sedis</taxon>
        <taxon>Polyrhizophydium</taxon>
    </lineage>
</organism>
<keyword evidence="3 5" id="KW-0378">Hydrolase</keyword>
<evidence type="ECO:0000313" key="10">
    <source>
        <dbReference type="EMBL" id="KAL2913832.1"/>
    </source>
</evidence>
<feature type="chain" id="PRO_5045131332" description="Peptidase S8/S53 domain-containing protein" evidence="8">
    <location>
        <begin position="25"/>
        <end position="1469"/>
    </location>
</feature>
<dbReference type="Proteomes" id="UP001527925">
    <property type="component" value="Unassembled WGS sequence"/>
</dbReference>
<keyword evidence="8" id="KW-0732">Signal</keyword>
<feature type="region of interest" description="Disordered" evidence="7">
    <location>
        <begin position="1107"/>
        <end position="1159"/>
    </location>
</feature>
<evidence type="ECO:0000256" key="2">
    <source>
        <dbReference type="ARBA" id="ARBA00022670"/>
    </source>
</evidence>
<dbReference type="SUPFAM" id="SSF52743">
    <property type="entry name" value="Subtilisin-like"/>
    <property type="match status" value="2"/>
</dbReference>
<evidence type="ECO:0000256" key="8">
    <source>
        <dbReference type="SAM" id="SignalP"/>
    </source>
</evidence>
<feature type="compositionally biased region" description="Polar residues" evidence="7">
    <location>
        <begin position="1001"/>
        <end position="1014"/>
    </location>
</feature>
<dbReference type="PRINTS" id="PR00723">
    <property type="entry name" value="SUBTILISIN"/>
</dbReference>
<keyword evidence="4 5" id="KW-0720">Serine protease</keyword>
<feature type="compositionally biased region" description="Low complexity" evidence="7">
    <location>
        <begin position="1117"/>
        <end position="1154"/>
    </location>
</feature>
<evidence type="ECO:0000256" key="3">
    <source>
        <dbReference type="ARBA" id="ARBA00022801"/>
    </source>
</evidence>
<accession>A0ABR4N2U8</accession>
<dbReference type="InterPro" id="IPR000209">
    <property type="entry name" value="Peptidase_S8/S53_dom"/>
</dbReference>
<feature type="active site" description="Charge relay system" evidence="5">
    <location>
        <position position="915"/>
    </location>
</feature>
<evidence type="ECO:0000256" key="7">
    <source>
        <dbReference type="SAM" id="MobiDB-lite"/>
    </source>
</evidence>
<dbReference type="EMBL" id="JADGIZ020000041">
    <property type="protein sequence ID" value="KAL2913832.1"/>
    <property type="molecule type" value="Genomic_DNA"/>
</dbReference>
<dbReference type="InterPro" id="IPR050131">
    <property type="entry name" value="Peptidase_S8_subtilisin-like"/>
</dbReference>
<feature type="active site" description="Charge relay system" evidence="5">
    <location>
        <position position="730"/>
    </location>
</feature>
<feature type="region of interest" description="Disordered" evidence="7">
    <location>
        <begin position="1370"/>
        <end position="1444"/>
    </location>
</feature>
<dbReference type="InterPro" id="IPR036852">
    <property type="entry name" value="Peptidase_S8/S53_dom_sf"/>
</dbReference>
<comment type="similarity">
    <text evidence="1 5 6">Belongs to the peptidase S8 family.</text>
</comment>
<feature type="active site" description="Charge relay system" evidence="5">
    <location>
        <position position="761"/>
    </location>
</feature>
<name>A0ABR4N2U8_9FUNG</name>
<feature type="compositionally biased region" description="Basic and acidic residues" evidence="7">
    <location>
        <begin position="1457"/>
        <end position="1469"/>
    </location>
</feature>
<reference evidence="10 11" key="1">
    <citation type="submission" date="2023-09" db="EMBL/GenBank/DDBJ databases">
        <title>Pangenome analysis of Batrachochytrium dendrobatidis and related Chytrids.</title>
        <authorList>
            <person name="Yacoub M.N."/>
            <person name="Stajich J.E."/>
            <person name="James T.Y."/>
        </authorList>
    </citation>
    <scope>NUCLEOTIDE SEQUENCE [LARGE SCALE GENOMIC DNA]</scope>
    <source>
        <strain evidence="10 11">JEL0888</strain>
    </source>
</reference>
<feature type="active site" description="Charge relay system" evidence="5">
    <location>
        <position position="425"/>
    </location>
</feature>
<dbReference type="PANTHER" id="PTHR43806">
    <property type="entry name" value="PEPTIDASE S8"/>
    <property type="match status" value="1"/>
</dbReference>
<gene>
    <name evidence="10" type="ORF">HK105_206711</name>
</gene>
<keyword evidence="2 5" id="KW-0645">Protease</keyword>
<feature type="compositionally biased region" description="Basic and acidic residues" evidence="7">
    <location>
        <begin position="1248"/>
        <end position="1264"/>
    </location>
</feature>
<dbReference type="Pfam" id="PF00082">
    <property type="entry name" value="Peptidase_S8"/>
    <property type="match status" value="2"/>
</dbReference>
<dbReference type="InterPro" id="IPR015500">
    <property type="entry name" value="Peptidase_S8_subtilisin-rel"/>
</dbReference>
<dbReference type="PROSITE" id="PS51892">
    <property type="entry name" value="SUBTILASE"/>
    <property type="match status" value="2"/>
</dbReference>
<proteinExistence type="inferred from homology"/>
<evidence type="ECO:0000256" key="5">
    <source>
        <dbReference type="PROSITE-ProRule" id="PRU01240"/>
    </source>
</evidence>
<comment type="caution">
    <text evidence="10">The sequence shown here is derived from an EMBL/GenBank/DDBJ whole genome shotgun (WGS) entry which is preliminary data.</text>
</comment>
<dbReference type="InterPro" id="IPR023827">
    <property type="entry name" value="Peptidase_S8_Asp-AS"/>
</dbReference>
<evidence type="ECO:0000256" key="6">
    <source>
        <dbReference type="RuleBase" id="RU003355"/>
    </source>
</evidence>
<dbReference type="Gene3D" id="3.40.50.200">
    <property type="entry name" value="Peptidase S8/S53 domain"/>
    <property type="match status" value="2"/>
</dbReference>
<feature type="region of interest" description="Disordered" evidence="7">
    <location>
        <begin position="1245"/>
        <end position="1264"/>
    </location>
</feature>
<evidence type="ECO:0000256" key="1">
    <source>
        <dbReference type="ARBA" id="ARBA00011073"/>
    </source>
</evidence>
<feature type="domain" description="Peptidase S8/S53" evidence="9">
    <location>
        <begin position="721"/>
        <end position="948"/>
    </location>
</feature>
<feature type="region of interest" description="Disordered" evidence="7">
    <location>
        <begin position="1000"/>
        <end position="1075"/>
    </location>
</feature>
<feature type="active site" description="Charge relay system" evidence="5">
    <location>
        <position position="271"/>
    </location>
</feature>
<feature type="region of interest" description="Disordered" evidence="7">
    <location>
        <begin position="25"/>
        <end position="65"/>
    </location>
</feature>
<feature type="signal peptide" evidence="8">
    <location>
        <begin position="1"/>
        <end position="24"/>
    </location>
</feature>
<feature type="region of interest" description="Disordered" evidence="7">
    <location>
        <begin position="1450"/>
        <end position="1469"/>
    </location>
</feature>
<dbReference type="Gene3D" id="3.30.70.80">
    <property type="entry name" value="Peptidase S8 propeptide/proteinase inhibitor I9"/>
    <property type="match status" value="1"/>
</dbReference>
<evidence type="ECO:0000256" key="4">
    <source>
        <dbReference type="ARBA" id="ARBA00022825"/>
    </source>
</evidence>